<feature type="signal peptide" evidence="6">
    <location>
        <begin position="1"/>
        <end position="25"/>
    </location>
</feature>
<keyword evidence="6" id="KW-0732">Signal</keyword>
<dbReference type="PANTHER" id="PTHR43806:SF11">
    <property type="entry name" value="CEREVISIN-RELATED"/>
    <property type="match status" value="1"/>
</dbReference>
<evidence type="ECO:0000256" key="3">
    <source>
        <dbReference type="ARBA" id="ARBA00022801"/>
    </source>
</evidence>
<proteinExistence type="inferred from homology"/>
<dbReference type="PROSITE" id="PS00136">
    <property type="entry name" value="SUBTILASE_ASP"/>
    <property type="match status" value="1"/>
</dbReference>
<keyword evidence="4" id="KW-0720">Serine protease</keyword>
<feature type="domain" description="Peptidase S8/S53" evidence="7">
    <location>
        <begin position="68"/>
        <end position="207"/>
    </location>
</feature>
<keyword evidence="3" id="KW-0378">Hydrolase</keyword>
<dbReference type="InterPro" id="IPR050131">
    <property type="entry name" value="Peptidase_S8_subtilisin-like"/>
</dbReference>
<dbReference type="OrthoDB" id="5240330at2"/>
<dbReference type="InterPro" id="IPR023827">
    <property type="entry name" value="Peptidase_S8_Asp-AS"/>
</dbReference>
<comment type="similarity">
    <text evidence="1 5">Belongs to the peptidase S8 family.</text>
</comment>
<reference evidence="8 9" key="1">
    <citation type="submission" date="2011-09" db="EMBL/GenBank/DDBJ databases">
        <authorList>
            <consortium name="US DOE Joint Genome Institute (JGI-PGF)"/>
            <person name="Lucas S."/>
            <person name="Han J."/>
            <person name="Lapidus A."/>
            <person name="Cheng J.-F."/>
            <person name="Goodwin L."/>
            <person name="Pitluck S."/>
            <person name="Peters L."/>
            <person name="Land M.L."/>
            <person name="Hauser L."/>
            <person name="Brambilla E."/>
            <person name="Klenk H.-P."/>
            <person name="Woyke T.J."/>
        </authorList>
    </citation>
    <scope>NUCLEOTIDE SEQUENCE [LARGE SCALE GENOMIC DNA]</scope>
    <source>
        <strain evidence="8 9">K62</strain>
    </source>
</reference>
<dbReference type="Pfam" id="PF00082">
    <property type="entry name" value="Peptidase_S8"/>
    <property type="match status" value="1"/>
</dbReference>
<dbReference type="GO" id="GO:0006508">
    <property type="term" value="P:proteolysis"/>
    <property type="evidence" value="ECO:0007669"/>
    <property type="project" value="UniProtKB-KW"/>
</dbReference>
<dbReference type="Gene3D" id="3.40.50.200">
    <property type="entry name" value="Peptidase S8/S53 domain"/>
    <property type="match status" value="1"/>
</dbReference>
<dbReference type="InterPro" id="IPR022398">
    <property type="entry name" value="Peptidase_S8_His-AS"/>
</dbReference>
<dbReference type="PANTHER" id="PTHR43806">
    <property type="entry name" value="PEPTIDASE S8"/>
    <property type="match status" value="1"/>
</dbReference>
<dbReference type="PRINTS" id="PR00723">
    <property type="entry name" value="SUBTILISIN"/>
</dbReference>
<sequence length="272" mass="28452">MRSRRLSCLVVATALFGIAAGPAHAQQEPEQLPEQREGCLPAPTATAVRTPWPLEYLRPRRVWSLTEGAGVTVAVVDTGVDADTPQLVGRVREGIDVTGSAGSADEDCLGHGTFVAGIIGAAPMEGSGFTGVAPAVTILPVRVATSLEADQPGSLTPERLATGIRRAVDAGADVVNVSASTTVDDAALKAAVDYAERRDVVLVASGGLPDTVLGLVEGANEVVEAAREFDRTLRDELRHGMTVLTELAADTGRFLVEIRDIDDENARGIERP</sequence>
<gene>
    <name evidence="8" type="ORF">SacglDRAFT_02421</name>
</gene>
<name>I1D2Z0_9PSEU</name>
<evidence type="ECO:0000256" key="1">
    <source>
        <dbReference type="ARBA" id="ARBA00011073"/>
    </source>
</evidence>
<dbReference type="Proteomes" id="UP000005087">
    <property type="component" value="Chromosome"/>
</dbReference>
<evidence type="ECO:0000256" key="5">
    <source>
        <dbReference type="PROSITE-ProRule" id="PRU01240"/>
    </source>
</evidence>
<comment type="caution">
    <text evidence="5">Lacks conserved residue(s) required for the propagation of feature annotation.</text>
</comment>
<protein>
    <submittedName>
        <fullName evidence="8">Subtilisin-like serine protease</fullName>
    </submittedName>
</protein>
<dbReference type="HOGENOM" id="CLU_1022662_0_0_11"/>
<evidence type="ECO:0000313" key="9">
    <source>
        <dbReference type="Proteomes" id="UP000005087"/>
    </source>
</evidence>
<dbReference type="AlphaFoldDB" id="I1D2Z0"/>
<evidence type="ECO:0000256" key="2">
    <source>
        <dbReference type="ARBA" id="ARBA00022670"/>
    </source>
</evidence>
<evidence type="ECO:0000256" key="6">
    <source>
        <dbReference type="SAM" id="SignalP"/>
    </source>
</evidence>
<dbReference type="InterPro" id="IPR036852">
    <property type="entry name" value="Peptidase_S8/S53_dom_sf"/>
</dbReference>
<reference evidence="9" key="2">
    <citation type="submission" date="2012-01" db="EMBL/GenBank/DDBJ databases">
        <title>Noncontiguous Finished sequence of chromosome of Saccharomonospora glauca K62.</title>
        <authorList>
            <consortium name="US DOE Joint Genome Institute"/>
            <person name="Lucas S."/>
            <person name="Han J."/>
            <person name="Lapidus A."/>
            <person name="Cheng J.-F."/>
            <person name="Goodwin L."/>
            <person name="Pitluck S."/>
            <person name="Peters L."/>
            <person name="Mikhailova N."/>
            <person name="Held B."/>
            <person name="Detter J.C."/>
            <person name="Han C."/>
            <person name="Tapia R."/>
            <person name="Land M."/>
            <person name="Hauser L."/>
            <person name="Kyrpides N."/>
            <person name="Ivanova N."/>
            <person name="Pagani I."/>
            <person name="Brambilla E.-M."/>
            <person name="Klenk H.-P."/>
            <person name="Woyke T."/>
        </authorList>
    </citation>
    <scope>NUCLEOTIDE SEQUENCE [LARGE SCALE GENOMIC DNA]</scope>
    <source>
        <strain evidence="9">K62</strain>
    </source>
</reference>
<feature type="chain" id="PRO_5003638511" evidence="6">
    <location>
        <begin position="26"/>
        <end position="272"/>
    </location>
</feature>
<dbReference type="RefSeq" id="WP_005464802.1">
    <property type="nucleotide sequence ID" value="NZ_CM001484.1"/>
</dbReference>
<dbReference type="InterPro" id="IPR000209">
    <property type="entry name" value="Peptidase_S8/S53_dom"/>
</dbReference>
<dbReference type="InterPro" id="IPR015500">
    <property type="entry name" value="Peptidase_S8_subtilisin-rel"/>
</dbReference>
<evidence type="ECO:0000256" key="4">
    <source>
        <dbReference type="ARBA" id="ARBA00022825"/>
    </source>
</evidence>
<keyword evidence="9" id="KW-1185">Reference proteome</keyword>
<dbReference type="SUPFAM" id="SSF52743">
    <property type="entry name" value="Subtilisin-like"/>
    <property type="match status" value="1"/>
</dbReference>
<dbReference type="GO" id="GO:0004252">
    <property type="term" value="F:serine-type endopeptidase activity"/>
    <property type="evidence" value="ECO:0007669"/>
    <property type="project" value="InterPro"/>
</dbReference>
<evidence type="ECO:0000313" key="8">
    <source>
        <dbReference type="EMBL" id="EIE99314.1"/>
    </source>
</evidence>
<dbReference type="EMBL" id="CM001484">
    <property type="protein sequence ID" value="EIE99314.1"/>
    <property type="molecule type" value="Genomic_DNA"/>
</dbReference>
<dbReference type="PROSITE" id="PS00137">
    <property type="entry name" value="SUBTILASE_HIS"/>
    <property type="match status" value="1"/>
</dbReference>
<keyword evidence="2 8" id="KW-0645">Protease</keyword>
<dbReference type="PROSITE" id="PS51892">
    <property type="entry name" value="SUBTILASE"/>
    <property type="match status" value="1"/>
</dbReference>
<dbReference type="eggNOG" id="COG1404">
    <property type="taxonomic scope" value="Bacteria"/>
</dbReference>
<evidence type="ECO:0000259" key="7">
    <source>
        <dbReference type="Pfam" id="PF00082"/>
    </source>
</evidence>
<dbReference type="STRING" id="928724.SacglDRAFT_02421"/>
<organism evidence="8 9">
    <name type="scientific">Saccharomonospora glauca K62</name>
    <dbReference type="NCBI Taxonomy" id="928724"/>
    <lineage>
        <taxon>Bacteria</taxon>
        <taxon>Bacillati</taxon>
        <taxon>Actinomycetota</taxon>
        <taxon>Actinomycetes</taxon>
        <taxon>Pseudonocardiales</taxon>
        <taxon>Pseudonocardiaceae</taxon>
        <taxon>Saccharomonospora</taxon>
    </lineage>
</organism>
<accession>I1D2Z0</accession>